<evidence type="ECO:0000313" key="4">
    <source>
        <dbReference type="Proteomes" id="UP000188273"/>
    </source>
</evidence>
<dbReference type="Gene3D" id="3.40.50.2000">
    <property type="entry name" value="Glycogen Phosphorylase B"/>
    <property type="match status" value="2"/>
</dbReference>
<dbReference type="GO" id="GO:0016757">
    <property type="term" value="F:glycosyltransferase activity"/>
    <property type="evidence" value="ECO:0007669"/>
    <property type="project" value="InterPro"/>
</dbReference>
<dbReference type="CDD" id="cd03794">
    <property type="entry name" value="GT4_WbuB-like"/>
    <property type="match status" value="1"/>
</dbReference>
<dbReference type="KEGG" id="pbu:L21SP3_00951"/>
<dbReference type="OrthoDB" id="9811902at2"/>
<keyword evidence="4" id="KW-1185">Reference proteome</keyword>
<feature type="domain" description="Glycosyltransferase subfamily 4-like N-terminal" evidence="2">
    <location>
        <begin position="22"/>
        <end position="199"/>
    </location>
</feature>
<dbReference type="AlphaFoldDB" id="A0A1Q2HP87"/>
<evidence type="ECO:0000259" key="2">
    <source>
        <dbReference type="Pfam" id="PF13579"/>
    </source>
</evidence>
<organism evidence="3 4">
    <name type="scientific">Sedimentisphaera cyanobacteriorum</name>
    <dbReference type="NCBI Taxonomy" id="1940790"/>
    <lineage>
        <taxon>Bacteria</taxon>
        <taxon>Pseudomonadati</taxon>
        <taxon>Planctomycetota</taxon>
        <taxon>Phycisphaerae</taxon>
        <taxon>Sedimentisphaerales</taxon>
        <taxon>Sedimentisphaeraceae</taxon>
        <taxon>Sedimentisphaera</taxon>
    </lineage>
</organism>
<dbReference type="EMBL" id="CP019633">
    <property type="protein sequence ID" value="AQQ09151.1"/>
    <property type="molecule type" value="Genomic_DNA"/>
</dbReference>
<dbReference type="Proteomes" id="UP000188273">
    <property type="component" value="Chromosome"/>
</dbReference>
<name>A0A1Q2HP87_9BACT</name>
<keyword evidence="3" id="KW-0808">Transferase</keyword>
<evidence type="ECO:0000259" key="1">
    <source>
        <dbReference type="Pfam" id="PF00534"/>
    </source>
</evidence>
<dbReference type="RefSeq" id="WP_077539645.1">
    <property type="nucleotide sequence ID" value="NZ_CP019633.1"/>
</dbReference>
<dbReference type="STRING" id="1940790.L21SP3_00951"/>
<dbReference type="PANTHER" id="PTHR12526">
    <property type="entry name" value="GLYCOSYLTRANSFERASE"/>
    <property type="match status" value="1"/>
</dbReference>
<dbReference type="Pfam" id="PF00534">
    <property type="entry name" value="Glycos_transf_1"/>
    <property type="match status" value="1"/>
</dbReference>
<feature type="domain" description="Glycosyl transferase family 1" evidence="1">
    <location>
        <begin position="220"/>
        <end position="382"/>
    </location>
</feature>
<gene>
    <name evidence="3" type="ORF">L21SP3_00951</name>
</gene>
<evidence type="ECO:0000313" key="3">
    <source>
        <dbReference type="EMBL" id="AQQ09151.1"/>
    </source>
</evidence>
<dbReference type="Pfam" id="PF13579">
    <property type="entry name" value="Glyco_trans_4_4"/>
    <property type="match status" value="1"/>
</dbReference>
<protein>
    <submittedName>
        <fullName evidence="3">Putative glycosyl transferase</fullName>
    </submittedName>
</protein>
<reference evidence="4" key="1">
    <citation type="submission" date="2017-02" db="EMBL/GenBank/DDBJ databases">
        <title>Comparative genomics and description of representatives of a novel lineage of planctomycetes thriving in anoxic sediments.</title>
        <authorList>
            <person name="Spring S."/>
            <person name="Bunk B."/>
            <person name="Sproer C."/>
            <person name="Klenk H.-P."/>
        </authorList>
    </citation>
    <scope>NUCLEOTIDE SEQUENCE [LARGE SCALE GENOMIC DNA]</scope>
    <source>
        <strain evidence="4">L21-RPul-D3</strain>
    </source>
</reference>
<proteinExistence type="predicted"/>
<dbReference type="InterPro" id="IPR001296">
    <property type="entry name" value="Glyco_trans_1"/>
</dbReference>
<dbReference type="SUPFAM" id="SSF53756">
    <property type="entry name" value="UDP-Glycosyltransferase/glycogen phosphorylase"/>
    <property type="match status" value="1"/>
</dbReference>
<dbReference type="InterPro" id="IPR028098">
    <property type="entry name" value="Glyco_trans_4-like_N"/>
</dbReference>
<sequence>MKILFITHYFQPEPNFFFGLPLAREFVKRGHEVQVITGFPNYPGGRIYDGYKGKLFMRENMEGVEVLRFPLYPSHDQSAVKRILCYLSLSTSMSLFAPFIIKKADIAYVIQGPATLGLPAVILKWFRNIPFVYNIQDVWPDSLLSTGMFKNGFAYKMLHSWCKFNYRNASKNVVISQGMKSLLLDRGVPRNKIEIIYNWCDAIISESKVANRNVADKLGFTGKFNVVFAGNMGGAQALSSVIKAAEIVQRNAPDVQFVMIGSGVEFEPLKKQVKESRLKNVIFHGRKPVEEIGGILKLADVLLVHLRKDPLFEITIPSKTQAYLSLGRPILMCVEGNCADIVKDAGAGFCCEPENPEEIAKEVIKLSKASPKQLCTIGKKGKKYYDDKMSLSTAVDNLEEMFFSVQGKNGEYRKA</sequence>
<accession>A0A1Q2HP87</accession>